<gene>
    <name evidence="2" type="ORF">HAX54_017317</name>
</gene>
<dbReference type="Proteomes" id="UP000823775">
    <property type="component" value="Unassembled WGS sequence"/>
</dbReference>
<keyword evidence="3" id="KW-1185">Reference proteome</keyword>
<protein>
    <submittedName>
        <fullName evidence="2">Uncharacterized protein</fullName>
    </submittedName>
</protein>
<evidence type="ECO:0000256" key="1">
    <source>
        <dbReference type="SAM" id="MobiDB-lite"/>
    </source>
</evidence>
<feature type="compositionally biased region" description="Basic and acidic residues" evidence="1">
    <location>
        <begin position="73"/>
        <end position="86"/>
    </location>
</feature>
<evidence type="ECO:0000313" key="2">
    <source>
        <dbReference type="EMBL" id="MCD9559390.1"/>
    </source>
</evidence>
<dbReference type="EMBL" id="JACEIK010002145">
    <property type="protein sequence ID" value="MCD9559390.1"/>
    <property type="molecule type" value="Genomic_DNA"/>
</dbReference>
<feature type="non-terminal residue" evidence="2">
    <location>
        <position position="128"/>
    </location>
</feature>
<feature type="region of interest" description="Disordered" evidence="1">
    <location>
        <begin position="73"/>
        <end position="94"/>
    </location>
</feature>
<evidence type="ECO:0000313" key="3">
    <source>
        <dbReference type="Proteomes" id="UP000823775"/>
    </source>
</evidence>
<proteinExistence type="predicted"/>
<reference evidence="2 3" key="1">
    <citation type="journal article" date="2021" name="BMC Genomics">
        <title>Datura genome reveals duplications of psychoactive alkaloid biosynthetic genes and high mutation rate following tissue culture.</title>
        <authorList>
            <person name="Rajewski A."/>
            <person name="Carter-House D."/>
            <person name="Stajich J."/>
            <person name="Litt A."/>
        </authorList>
    </citation>
    <scope>NUCLEOTIDE SEQUENCE [LARGE SCALE GENOMIC DNA]</scope>
    <source>
        <strain evidence="2">AR-01</strain>
    </source>
</reference>
<organism evidence="2 3">
    <name type="scientific">Datura stramonium</name>
    <name type="common">Jimsonweed</name>
    <name type="synonym">Common thornapple</name>
    <dbReference type="NCBI Taxonomy" id="4076"/>
    <lineage>
        <taxon>Eukaryota</taxon>
        <taxon>Viridiplantae</taxon>
        <taxon>Streptophyta</taxon>
        <taxon>Embryophyta</taxon>
        <taxon>Tracheophyta</taxon>
        <taxon>Spermatophyta</taxon>
        <taxon>Magnoliopsida</taxon>
        <taxon>eudicotyledons</taxon>
        <taxon>Gunneridae</taxon>
        <taxon>Pentapetalae</taxon>
        <taxon>asterids</taxon>
        <taxon>lamiids</taxon>
        <taxon>Solanales</taxon>
        <taxon>Solanaceae</taxon>
        <taxon>Solanoideae</taxon>
        <taxon>Datureae</taxon>
        <taxon>Datura</taxon>
    </lineage>
</organism>
<name>A0ABS8UL77_DATST</name>
<feature type="compositionally biased region" description="Basic and acidic residues" evidence="1">
    <location>
        <begin position="1"/>
        <end position="15"/>
    </location>
</feature>
<sequence>MPRKEERKTNSKDDSDGPYSDEVGLTAMQELLGGFPRLSQEGVKKIYRTLLLCLRVPLLSPRNILEYSFLSGGEDKKDSYPGDDNMRPPTSWGHNARCSGNLTVVTVSPLREFSLYSGTTPGSNSTSL</sequence>
<accession>A0ABS8UL77</accession>
<comment type="caution">
    <text evidence="2">The sequence shown here is derived from an EMBL/GenBank/DDBJ whole genome shotgun (WGS) entry which is preliminary data.</text>
</comment>
<feature type="region of interest" description="Disordered" evidence="1">
    <location>
        <begin position="1"/>
        <end position="22"/>
    </location>
</feature>